<feature type="non-terminal residue" evidence="1">
    <location>
        <position position="81"/>
    </location>
</feature>
<proteinExistence type="predicted"/>
<sequence length="81" mass="8434">MVDIAGPIAPAPVALPPGEHAPAAPTPAVLAPAGPAPVVTGAPLTLDFDKIFLRQPHQGEVNIILTAQDFGRYASDVWRFI</sequence>
<dbReference type="AlphaFoldDB" id="A0A3N4J2H2"/>
<organism evidence="1 2">
    <name type="scientific">Choiromyces venosus 120613-1</name>
    <dbReference type="NCBI Taxonomy" id="1336337"/>
    <lineage>
        <taxon>Eukaryota</taxon>
        <taxon>Fungi</taxon>
        <taxon>Dikarya</taxon>
        <taxon>Ascomycota</taxon>
        <taxon>Pezizomycotina</taxon>
        <taxon>Pezizomycetes</taxon>
        <taxon>Pezizales</taxon>
        <taxon>Tuberaceae</taxon>
        <taxon>Choiromyces</taxon>
    </lineage>
</organism>
<evidence type="ECO:0000313" key="1">
    <source>
        <dbReference type="EMBL" id="RPA92355.1"/>
    </source>
</evidence>
<protein>
    <submittedName>
        <fullName evidence="1">Uncharacterized protein</fullName>
    </submittedName>
</protein>
<evidence type="ECO:0000313" key="2">
    <source>
        <dbReference type="Proteomes" id="UP000276215"/>
    </source>
</evidence>
<accession>A0A3N4J2H2</accession>
<name>A0A3N4J2H2_9PEZI</name>
<gene>
    <name evidence="1" type="ORF">L873DRAFT_1817796</name>
</gene>
<dbReference type="EMBL" id="ML120475">
    <property type="protein sequence ID" value="RPA92355.1"/>
    <property type="molecule type" value="Genomic_DNA"/>
</dbReference>
<reference evidence="1 2" key="1">
    <citation type="journal article" date="2018" name="Nat. Ecol. Evol.">
        <title>Pezizomycetes genomes reveal the molecular basis of ectomycorrhizal truffle lifestyle.</title>
        <authorList>
            <person name="Murat C."/>
            <person name="Payen T."/>
            <person name="Noel B."/>
            <person name="Kuo A."/>
            <person name="Morin E."/>
            <person name="Chen J."/>
            <person name="Kohler A."/>
            <person name="Krizsan K."/>
            <person name="Balestrini R."/>
            <person name="Da Silva C."/>
            <person name="Montanini B."/>
            <person name="Hainaut M."/>
            <person name="Levati E."/>
            <person name="Barry K.W."/>
            <person name="Belfiori B."/>
            <person name="Cichocki N."/>
            <person name="Clum A."/>
            <person name="Dockter R.B."/>
            <person name="Fauchery L."/>
            <person name="Guy J."/>
            <person name="Iotti M."/>
            <person name="Le Tacon F."/>
            <person name="Lindquist E.A."/>
            <person name="Lipzen A."/>
            <person name="Malagnac F."/>
            <person name="Mello A."/>
            <person name="Molinier V."/>
            <person name="Miyauchi S."/>
            <person name="Poulain J."/>
            <person name="Riccioni C."/>
            <person name="Rubini A."/>
            <person name="Sitrit Y."/>
            <person name="Splivallo R."/>
            <person name="Traeger S."/>
            <person name="Wang M."/>
            <person name="Zifcakova L."/>
            <person name="Wipf D."/>
            <person name="Zambonelli A."/>
            <person name="Paolocci F."/>
            <person name="Nowrousian M."/>
            <person name="Ottonello S."/>
            <person name="Baldrian P."/>
            <person name="Spatafora J.W."/>
            <person name="Henrissat B."/>
            <person name="Nagy L.G."/>
            <person name="Aury J.M."/>
            <person name="Wincker P."/>
            <person name="Grigoriev I.V."/>
            <person name="Bonfante P."/>
            <person name="Martin F.M."/>
        </authorList>
    </citation>
    <scope>NUCLEOTIDE SEQUENCE [LARGE SCALE GENOMIC DNA]</scope>
    <source>
        <strain evidence="1 2">120613-1</strain>
    </source>
</reference>
<keyword evidence="2" id="KW-1185">Reference proteome</keyword>
<dbReference type="Proteomes" id="UP000276215">
    <property type="component" value="Unassembled WGS sequence"/>
</dbReference>
<dbReference type="OrthoDB" id="76567at2759"/>